<comment type="caution">
    <text evidence="1">The sequence shown here is derived from an EMBL/GenBank/DDBJ whole genome shotgun (WGS) entry which is preliminary data.</text>
</comment>
<dbReference type="EMBL" id="BAABYW010000001">
    <property type="protein sequence ID" value="GAA6407727.1"/>
    <property type="molecule type" value="Genomic_DNA"/>
</dbReference>
<organism evidence="1 2">
    <name type="scientific">Blautia hominis</name>
    <dbReference type="NCBI Taxonomy" id="2025493"/>
    <lineage>
        <taxon>Bacteria</taxon>
        <taxon>Bacillati</taxon>
        <taxon>Bacillota</taxon>
        <taxon>Clostridia</taxon>
        <taxon>Lachnospirales</taxon>
        <taxon>Lachnospiraceae</taxon>
        <taxon>Blautia</taxon>
    </lineage>
</organism>
<gene>
    <name evidence="1" type="ORF">K040078D81_18440</name>
</gene>
<reference evidence="1 2" key="1">
    <citation type="submission" date="2024-04" db="EMBL/GenBank/DDBJ databases">
        <title>Defined microbial consortia suppress multidrug-resistant proinflammatory Enterobacteriaceae via ecological control.</title>
        <authorList>
            <person name="Furuichi M."/>
            <person name="Kawaguchi T."/>
            <person name="Pust M."/>
            <person name="Yasuma K."/>
            <person name="Plichta D."/>
            <person name="Hasegawa N."/>
            <person name="Ohya T."/>
            <person name="Bhattarai S."/>
            <person name="Sasajima S."/>
            <person name="Aoto Y."/>
            <person name="Tuganbaev T."/>
            <person name="Yaginuma M."/>
            <person name="Ueda M."/>
            <person name="Okahashi N."/>
            <person name="Amafuji K."/>
            <person name="Kiridooshi Y."/>
            <person name="Sugita K."/>
            <person name="Strazar M."/>
            <person name="Skelly A."/>
            <person name="Suda W."/>
            <person name="Hattori M."/>
            <person name="Nakamoto N."/>
            <person name="Caballero S."/>
            <person name="Norman J."/>
            <person name="Olle B."/>
            <person name="Tanoue T."/>
            <person name="Arita M."/>
            <person name="Bucci V."/>
            <person name="Atarashi K."/>
            <person name="Xavier R."/>
            <person name="Honda K."/>
        </authorList>
    </citation>
    <scope>NUCLEOTIDE SEQUENCE [LARGE SCALE GENOMIC DNA]</scope>
    <source>
        <strain evidence="2">k04-0078-D8-1</strain>
    </source>
</reference>
<evidence type="ECO:0000313" key="1">
    <source>
        <dbReference type="EMBL" id="GAA6407727.1"/>
    </source>
</evidence>
<evidence type="ECO:0000313" key="2">
    <source>
        <dbReference type="Proteomes" id="UP001600943"/>
    </source>
</evidence>
<accession>A0ABQ0B8E8</accession>
<protein>
    <submittedName>
        <fullName evidence="1">Uncharacterized protein</fullName>
    </submittedName>
</protein>
<dbReference type="RefSeq" id="WP_390404801.1">
    <property type="nucleotide sequence ID" value="NZ_BAABYW010000001.1"/>
</dbReference>
<name>A0ABQ0B8E8_9FIRM</name>
<dbReference type="Proteomes" id="UP001600943">
    <property type="component" value="Unassembled WGS sequence"/>
</dbReference>
<proteinExistence type="predicted"/>
<keyword evidence="2" id="KW-1185">Reference proteome</keyword>
<sequence>MREKSDFLKDVEIAVQGLERQKRENPQEEGEKVYRKFKESDKEAVRLAAALRGFFLREGVSETQREAFGNYIKEQILAASEELIEEEDVEKIAYLEGLGWFDREHLDAFIRIARERQKTAALVWLMHLKDKKYGYSEKSFPI</sequence>